<feature type="transmembrane region" description="Helical" evidence="1">
    <location>
        <begin position="812"/>
        <end position="830"/>
    </location>
</feature>
<evidence type="ECO:0000313" key="4">
    <source>
        <dbReference type="EMBL" id="KRP33373.1"/>
    </source>
</evidence>
<protein>
    <recommendedName>
        <fullName evidence="2 3">Glycosyltransferase 2-like domain-containing protein</fullName>
    </recommendedName>
</protein>
<dbReference type="PANTHER" id="PTHR43685:SF3">
    <property type="entry name" value="SLR2126 PROTEIN"/>
    <property type="match status" value="1"/>
</dbReference>
<dbReference type="CDD" id="cd00761">
    <property type="entry name" value="Glyco_tranf_GTA_type"/>
    <property type="match status" value="1"/>
</dbReference>
<dbReference type="AlphaFoldDB" id="A0A0R2XBL0"/>
<dbReference type="SUPFAM" id="SSF53448">
    <property type="entry name" value="Nucleotide-diphospho-sugar transferases"/>
    <property type="match status" value="1"/>
</dbReference>
<dbReference type="Gene3D" id="3.90.550.10">
    <property type="entry name" value="Spore Coat Polysaccharide Biosynthesis Protein SpsA, Chain A"/>
    <property type="match status" value="1"/>
</dbReference>
<dbReference type="SUPFAM" id="SSF51445">
    <property type="entry name" value="(Trans)glycosidases"/>
    <property type="match status" value="1"/>
</dbReference>
<accession>A0A0R2XBL0</accession>
<evidence type="ECO:0000259" key="2">
    <source>
        <dbReference type="Pfam" id="PF00535"/>
    </source>
</evidence>
<reference evidence="4 5" key="1">
    <citation type="submission" date="2015-10" db="EMBL/GenBank/DDBJ databases">
        <title>Metagenome-Assembled Genomes uncover a global brackish microbiome.</title>
        <authorList>
            <person name="Hugerth L.W."/>
            <person name="Larsson J."/>
            <person name="Alneberg J."/>
            <person name="Lindh M.V."/>
            <person name="Legrand C."/>
            <person name="Pinhassi J."/>
            <person name="Andersson A.F."/>
        </authorList>
    </citation>
    <scope>NUCLEOTIDE SEQUENCE [LARGE SCALE GENOMIC DNA]</scope>
    <source>
        <strain evidence="4">BACL9 MAG-120820-bin42</strain>
    </source>
</reference>
<dbReference type="PANTHER" id="PTHR43685">
    <property type="entry name" value="GLYCOSYLTRANSFERASE"/>
    <property type="match status" value="1"/>
</dbReference>
<dbReference type="InterPro" id="IPR050834">
    <property type="entry name" value="Glycosyltransf_2"/>
</dbReference>
<feature type="transmembrane region" description="Helical" evidence="1">
    <location>
        <begin position="786"/>
        <end position="806"/>
    </location>
</feature>
<feature type="domain" description="Glycosyltransferase 2-like" evidence="2">
    <location>
        <begin position="330"/>
        <end position="446"/>
    </location>
</feature>
<evidence type="ECO:0000313" key="5">
    <source>
        <dbReference type="Proteomes" id="UP000051557"/>
    </source>
</evidence>
<dbReference type="InterPro" id="IPR001173">
    <property type="entry name" value="Glyco_trans_2-like"/>
</dbReference>
<evidence type="ECO:0000256" key="1">
    <source>
        <dbReference type="SAM" id="Phobius"/>
    </source>
</evidence>
<feature type="transmembrane region" description="Helical" evidence="1">
    <location>
        <begin position="631"/>
        <end position="653"/>
    </location>
</feature>
<dbReference type="Pfam" id="PF00535">
    <property type="entry name" value="Glycos_transf_2"/>
    <property type="match status" value="1"/>
</dbReference>
<feature type="domain" description="Glycosyltransferase 2-like" evidence="3">
    <location>
        <begin position="472"/>
        <end position="541"/>
    </location>
</feature>
<dbReference type="EMBL" id="LIDM01000004">
    <property type="protein sequence ID" value="KRP33373.1"/>
    <property type="molecule type" value="Genomic_DNA"/>
</dbReference>
<dbReference type="InterPro" id="IPR017853">
    <property type="entry name" value="GH"/>
</dbReference>
<dbReference type="Proteomes" id="UP000051557">
    <property type="component" value="Unassembled WGS sequence"/>
</dbReference>
<sequence length="862" mass="97178">MSAAPVPLFPDWPASTDLGIRHRTSALRGKRVQVRGKFLYAGEEKYFIQGVTYGPFREGEEHLGHPEKAKRDFLLIGAAGFNTLRIYHPPGKWFLDLAAEFGLRVMVTVPWQRRVLFLDDRAVRKEIRGSVRRAARSGAGHPAILGYYVDNEIPPDLVRWYGPQRVEGFLDSLVRLVKDEDSEALAAYANFPPTEYLIPRETDFLSYNVYLHRGPDLRAYLSRLQNLAEDRPLVLGEFGMDTIRHSEEEQSNLLSLHWGEVFRGGLAGTILFSWTDEWFTDGVDVEDWAFGLVRKDRQPKLAYRAISSQTLSPHDSLIDKFPLSRTPKVSVVVCSYNGGATLRGCLEALQKLSYPDYEVILVDDGSKDETQSIAADFPLVKNILQPNRGLSAARNMGLQAATGEIIAYTDSDCMPDLDWLYFLVATLLPGTYAAVGGPNSNPPAKNSVAAAVAACPGAPTHVLLSDTEAEHIPGCNMAYWRTVLSEIGGFDAEFRTAGDDVDVCWRLLQAGHRIGFSPSALVWHHRRFTMQAYIRQQKGYGEAEAMLRFKHMHYFDPQGSARWKGVIYGLPRFERVFHRPIIYHGVFSTGFFQCLYPKPASPWAQLVGGLEWNALTLFIFLVSVQIEPLRILPLLMLGATLLPALSFMVLARIEPRHDTVLARLTVFSLALLQPLVRDWARYFTWLRGKRTPDSVVQTPEKDAGPSLPLLRSRELAFWSEQGRERIGLLQEVEKILEEEGWRYAQDTGWNSWDIQIFANRWWHVRLRTLTEIYPHGRRLTRVHQGIVPSTFSVLFALTAVTADVLVGLSYQAALPAFVSILALAVGGWIWTGWQLRRRVGDLVRVAARRAQLLPLSGKADQE</sequence>
<evidence type="ECO:0000259" key="3">
    <source>
        <dbReference type="Pfam" id="PF13632"/>
    </source>
</evidence>
<gene>
    <name evidence="4" type="ORF">ABS32_00370</name>
</gene>
<keyword evidence="1" id="KW-0812">Transmembrane</keyword>
<dbReference type="Pfam" id="PF13632">
    <property type="entry name" value="Glyco_trans_2_3"/>
    <property type="match status" value="1"/>
</dbReference>
<dbReference type="Gene3D" id="3.20.20.80">
    <property type="entry name" value="Glycosidases"/>
    <property type="match status" value="1"/>
</dbReference>
<dbReference type="InterPro" id="IPR029044">
    <property type="entry name" value="Nucleotide-diphossugar_trans"/>
</dbReference>
<keyword evidence="1" id="KW-1133">Transmembrane helix</keyword>
<keyword evidence="1" id="KW-0472">Membrane</keyword>
<organism evidence="4 5">
    <name type="scientific">Verrucomicrobia subdivision 6 bacterium BACL9 MAG-120820-bin42</name>
    <dbReference type="NCBI Taxonomy" id="1655634"/>
    <lineage>
        <taxon>Bacteria</taxon>
        <taxon>Pseudomonadati</taxon>
        <taxon>Verrucomicrobiota</taxon>
        <taxon>Verrucomicrobiia</taxon>
        <taxon>Verrucomicrobiales</taxon>
        <taxon>Verrucomicrobia subdivision 6</taxon>
    </lineage>
</organism>
<comment type="caution">
    <text evidence="4">The sequence shown here is derived from an EMBL/GenBank/DDBJ whole genome shotgun (WGS) entry which is preliminary data.</text>
</comment>
<name>A0A0R2XBL0_9BACT</name>
<proteinExistence type="predicted"/>